<protein>
    <submittedName>
        <fullName evidence="1">Uncharacterized protein</fullName>
    </submittedName>
</protein>
<name>A0A6J5L3V3_9CAUD</name>
<proteinExistence type="predicted"/>
<dbReference type="EMBL" id="LR796221">
    <property type="protein sequence ID" value="CAB4128252.1"/>
    <property type="molecule type" value="Genomic_DNA"/>
</dbReference>
<reference evidence="1" key="1">
    <citation type="submission" date="2020-04" db="EMBL/GenBank/DDBJ databases">
        <authorList>
            <person name="Chiriac C."/>
            <person name="Salcher M."/>
            <person name="Ghai R."/>
            <person name="Kavagutti S V."/>
        </authorList>
    </citation>
    <scope>NUCLEOTIDE SEQUENCE</scope>
</reference>
<evidence type="ECO:0000313" key="1">
    <source>
        <dbReference type="EMBL" id="CAB4128252.1"/>
    </source>
</evidence>
<sequence length="206" mass="22250">MSAGDVALCNAALLLLGEETIDAFDDGTSVGSSCGQLWELCTTNLQAIFPWRFNTRQQQLARVEDASPVGWTYAYQLPSGIITLRGLATDYRPHAAPVAAWERAGSQVLCNDEAVWATYQVALDPVEWPGPFALLARYALAAELALPVTGKADLMDVWNRRAFGGPLDRGVGGQFLTAMQYDGQQQTPQIIDTNMFIAVRLGGSGP</sequence>
<gene>
    <name evidence="1" type="ORF">UFOVP99_21</name>
</gene>
<accession>A0A6J5L3V3</accession>
<organism evidence="1">
    <name type="scientific">uncultured Caudovirales phage</name>
    <dbReference type="NCBI Taxonomy" id="2100421"/>
    <lineage>
        <taxon>Viruses</taxon>
        <taxon>Duplodnaviria</taxon>
        <taxon>Heunggongvirae</taxon>
        <taxon>Uroviricota</taxon>
        <taxon>Caudoviricetes</taxon>
        <taxon>Peduoviridae</taxon>
        <taxon>Maltschvirus</taxon>
        <taxon>Maltschvirus maltsch</taxon>
    </lineage>
</organism>